<dbReference type="InterPro" id="IPR019188">
    <property type="entry name" value="SNAPC1"/>
</dbReference>
<reference evidence="2" key="1">
    <citation type="journal article" date="2013" name="Science">
        <title>Gene transfer from bacteria and archaea facilitated evolution of an extremophilic eukaryote.</title>
        <authorList>
            <person name="Schonknecht G."/>
            <person name="Chen W.H."/>
            <person name="Ternes C.M."/>
            <person name="Barbier G.G."/>
            <person name="Shrestha R.P."/>
            <person name="Stanke M."/>
            <person name="Brautigam A."/>
            <person name="Baker B.J."/>
            <person name="Banfield J.F."/>
            <person name="Garavito R.M."/>
            <person name="Carr K."/>
            <person name="Wilkerson C."/>
            <person name="Rensing S.A."/>
            <person name="Gagneul D."/>
            <person name="Dickenson N.E."/>
            <person name="Oesterhelt C."/>
            <person name="Lercher M.J."/>
            <person name="Weber A.P."/>
        </authorList>
    </citation>
    <scope>NUCLEOTIDE SEQUENCE [LARGE SCALE GENOMIC DNA]</scope>
    <source>
        <strain evidence="2">074W</strain>
    </source>
</reference>
<gene>
    <name evidence="1" type="ORF">Gasu_00600</name>
</gene>
<dbReference type="EMBL" id="KB454484">
    <property type="protein sequence ID" value="EME32691.1"/>
    <property type="molecule type" value="Genomic_DNA"/>
</dbReference>
<dbReference type="Gramene" id="EME32691">
    <property type="protein sequence ID" value="EME32691"/>
    <property type="gene ID" value="Gasu_00600"/>
</dbReference>
<dbReference type="GO" id="GO:0043565">
    <property type="term" value="F:sequence-specific DNA binding"/>
    <property type="evidence" value="ECO:0007669"/>
    <property type="project" value="TreeGrafter"/>
</dbReference>
<evidence type="ECO:0000313" key="1">
    <source>
        <dbReference type="EMBL" id="EME32691.1"/>
    </source>
</evidence>
<dbReference type="GO" id="GO:0019185">
    <property type="term" value="C:snRNA-activating protein complex"/>
    <property type="evidence" value="ECO:0007669"/>
    <property type="project" value="TreeGrafter"/>
</dbReference>
<dbReference type="PANTHER" id="PTHR15131">
    <property type="entry name" value="SMALL NUCLEAR RNA ACTIVATING COMPLEX, POLYPEPTIDE 1"/>
    <property type="match status" value="1"/>
</dbReference>
<dbReference type="KEGG" id="gsl:Gasu_00600"/>
<dbReference type="Proteomes" id="UP000030680">
    <property type="component" value="Unassembled WGS sequence"/>
</dbReference>
<dbReference type="AlphaFoldDB" id="M2W9V6"/>
<name>M2W9V6_GALSU</name>
<dbReference type="PANTHER" id="PTHR15131:SF3">
    <property type="entry name" value="SNRNA-ACTIVATING PROTEIN COMPLEX SUBUNIT 1"/>
    <property type="match status" value="1"/>
</dbReference>
<sequence length="294" mass="35083">MDSEALVQSPFASDLRNLIHDFIDNWLFQLLSGVSEPLSFVTFCKLWKESNFEVIHLCRPRRLEPERFLQQLFQTTLLFFERPSLVKLPRIDEYLDILKEELYLVVQIACIYILYLLYVTQKVESSREKIRIDLACFKTLLHWLTFRKLENKEDGSRDTLKLVIYLLKEKAVRICYFKLPLQLPQNLLEPLQPSVIFEYELEVEESGSQEGDKSKCSTHKTCINSEMSSLWDRAGEILTVFEVERLEKSWRKWESLLKQLREQKTYVSQFSYKDSFHEDITYVLERMKRSLPKK</sequence>
<accession>M2W9V6</accession>
<organism evidence="1 2">
    <name type="scientific">Galdieria sulphuraria</name>
    <name type="common">Red alga</name>
    <dbReference type="NCBI Taxonomy" id="130081"/>
    <lineage>
        <taxon>Eukaryota</taxon>
        <taxon>Rhodophyta</taxon>
        <taxon>Bangiophyceae</taxon>
        <taxon>Galdieriales</taxon>
        <taxon>Galdieriaceae</taxon>
        <taxon>Galdieria</taxon>
    </lineage>
</organism>
<dbReference type="RefSeq" id="XP_005709211.1">
    <property type="nucleotide sequence ID" value="XM_005709154.1"/>
</dbReference>
<evidence type="ECO:0000313" key="2">
    <source>
        <dbReference type="Proteomes" id="UP000030680"/>
    </source>
</evidence>
<proteinExistence type="predicted"/>
<dbReference type="OrthoDB" id="10432509at2759"/>
<dbReference type="GO" id="GO:0042795">
    <property type="term" value="P:snRNA transcription by RNA polymerase II"/>
    <property type="evidence" value="ECO:0007669"/>
    <property type="project" value="TreeGrafter"/>
</dbReference>
<keyword evidence="2" id="KW-1185">Reference proteome</keyword>
<dbReference type="GeneID" id="17091250"/>
<dbReference type="Pfam" id="PF09808">
    <property type="entry name" value="SNAPC1"/>
    <property type="match status" value="1"/>
</dbReference>
<dbReference type="GO" id="GO:0042796">
    <property type="term" value="P:snRNA transcription by RNA polymerase III"/>
    <property type="evidence" value="ECO:0007669"/>
    <property type="project" value="TreeGrafter"/>
</dbReference>
<protein>
    <submittedName>
        <fullName evidence="1">Uncharacterized protein</fullName>
    </submittedName>
</protein>